<gene>
    <name evidence="1" type="ORF">LMG26411_01198</name>
</gene>
<organism evidence="1 2">
    <name type="scientific">Cupriavidus numazuensis</name>
    <dbReference type="NCBI Taxonomy" id="221992"/>
    <lineage>
        <taxon>Bacteria</taxon>
        <taxon>Pseudomonadati</taxon>
        <taxon>Pseudomonadota</taxon>
        <taxon>Betaproteobacteria</taxon>
        <taxon>Burkholderiales</taxon>
        <taxon>Burkholderiaceae</taxon>
        <taxon>Cupriavidus</taxon>
    </lineage>
</organism>
<keyword evidence="2" id="KW-1185">Reference proteome</keyword>
<dbReference type="Proteomes" id="UP000672657">
    <property type="component" value="Unassembled WGS sequence"/>
</dbReference>
<name>A0ABN7PSU7_9BURK</name>
<accession>A0ABN7PSU7</accession>
<comment type="caution">
    <text evidence="1">The sequence shown here is derived from an EMBL/GenBank/DDBJ whole genome shotgun (WGS) entry which is preliminary data.</text>
</comment>
<proteinExistence type="predicted"/>
<evidence type="ECO:0000313" key="1">
    <source>
        <dbReference type="EMBL" id="CAG2136123.1"/>
    </source>
</evidence>
<reference evidence="1 2" key="1">
    <citation type="submission" date="2021-03" db="EMBL/GenBank/DDBJ databases">
        <authorList>
            <person name="Peeters C."/>
        </authorList>
    </citation>
    <scope>NUCLEOTIDE SEQUENCE [LARGE SCALE GENOMIC DNA]</scope>
    <source>
        <strain evidence="1 2">LMG 26411</strain>
    </source>
</reference>
<dbReference type="RefSeq" id="WP_211952389.1">
    <property type="nucleotide sequence ID" value="NZ_CAJPVI010000005.1"/>
</dbReference>
<sequence>MDRAIIYPGQVPLETDLLNTNKNTMIAVAKLAAAMLGSSGVVVNGLACAPTSPAGLTVNVLPGEMYSLVATDATAYSSLASDSHTILKQGIALDAVNLSCPAPGTAGQSINYLIQAIYQDSDAGTVVLPYYNASNPSQAFSGPGNSGTAQPTSRKGIVTISAKAGIAATTGSQTTPAPDAGYTGLWVVTVANGQSTITSANITQAANAPILPTDLLHAIQGNALITANDTGSANTYAVSYSPAITALTDGMVLWFKAKTANTGASTLNVNGLGAIPLIGGAHSALQGGEIVANGKCQVVYRADINSAVLIECTGGALQVAAATQGNQVMQLGQFPAQAVASGLIKTVKPTTATVSGTYTPSAGMAFVLVEMVAGGGAGGGAPGVSSQGAAGGGGGGGGFGRRLYSAAEIGASQSYSIGSAGVGASGAAGGAGGNSTFGTGATLITCNGGAGGSASVSSSAVGAVGGGGVGGTTSGATDNIQGWPGSYGIGTGVNGGTGGVGGSSYFGTGGANVANASGNIATGAGAGGGGAGAQAASTAGGSGTVGKIRFTEFLTQ</sequence>
<evidence type="ECO:0000313" key="2">
    <source>
        <dbReference type="Proteomes" id="UP000672657"/>
    </source>
</evidence>
<protein>
    <submittedName>
        <fullName evidence="1">Uncharacterized protein</fullName>
    </submittedName>
</protein>
<dbReference type="EMBL" id="CAJPVI010000005">
    <property type="protein sequence ID" value="CAG2136123.1"/>
    <property type="molecule type" value="Genomic_DNA"/>
</dbReference>